<evidence type="ECO:0000313" key="2">
    <source>
        <dbReference type="RefSeq" id="XP_039118394.1"/>
    </source>
</evidence>
<proteinExistence type="predicted"/>
<dbReference type="PANTHER" id="PTHR33067:SF31">
    <property type="entry name" value="RNA-DIRECTED DNA POLYMERASE"/>
    <property type="match status" value="1"/>
</dbReference>
<gene>
    <name evidence="2" type="primary">LOC120254339</name>
</gene>
<keyword evidence="1" id="KW-1185">Reference proteome</keyword>
<dbReference type="PANTHER" id="PTHR33067">
    <property type="entry name" value="RNA-DIRECTED DNA POLYMERASE-RELATED"/>
    <property type="match status" value="1"/>
</dbReference>
<dbReference type="RefSeq" id="XP_039118394.1">
    <property type="nucleotide sequence ID" value="XM_039262460.1"/>
</dbReference>
<evidence type="ECO:0000313" key="1">
    <source>
        <dbReference type="Proteomes" id="UP001515500"/>
    </source>
</evidence>
<dbReference type="CDD" id="cd00303">
    <property type="entry name" value="retropepsin_like"/>
    <property type="match status" value="1"/>
</dbReference>
<organism evidence="1 2">
    <name type="scientific">Dioscorea cayennensis subsp. rotundata</name>
    <name type="common">White Guinea yam</name>
    <name type="synonym">Dioscorea rotundata</name>
    <dbReference type="NCBI Taxonomy" id="55577"/>
    <lineage>
        <taxon>Eukaryota</taxon>
        <taxon>Viridiplantae</taxon>
        <taxon>Streptophyta</taxon>
        <taxon>Embryophyta</taxon>
        <taxon>Tracheophyta</taxon>
        <taxon>Spermatophyta</taxon>
        <taxon>Magnoliopsida</taxon>
        <taxon>Liliopsida</taxon>
        <taxon>Dioscoreales</taxon>
        <taxon>Dioscoreaceae</taxon>
        <taxon>Dioscorea</taxon>
    </lineage>
</organism>
<dbReference type="GeneID" id="120254339"/>
<dbReference type="InterPro" id="IPR021109">
    <property type="entry name" value="Peptidase_aspartic_dom_sf"/>
</dbReference>
<dbReference type="AlphaFoldDB" id="A0AB40AUW3"/>
<sequence>MFPGKPEINPNEQCNAMTLRSGTQLEDQKIMKDINQVIETKITDKAKPPCAEIEDKEKEEYKYIASKPYMPPISFPQRLAKAKMDKQFGRFLEILKKLYINIQFTEALQQMPSYAKFLKDILSKKRKLEEYKTVSLTEECSALIQNKLPPKLKDPGSLSIPCVIGTTSFERALCDLGSSVSLMPLFVCRKLEMGELKQITITLQLADGFVKYPIGILEDVPIKVSKFVILADFVVLEMEEDSQIPIILGRPFLATAGAIIDVKHGKLSLTIGDEKVEFDLSNTLKKSFVENSCCRIDSLHQTERQEMPKHCFSNDIGEHEKSLEVQTYLPSQNANIEKLRKSSMPNISKEVKVS</sequence>
<dbReference type="Proteomes" id="UP001515500">
    <property type="component" value="Unplaced"/>
</dbReference>
<dbReference type="Gene3D" id="2.40.70.10">
    <property type="entry name" value="Acid Proteases"/>
    <property type="match status" value="1"/>
</dbReference>
<reference evidence="2" key="1">
    <citation type="submission" date="2025-08" db="UniProtKB">
        <authorList>
            <consortium name="RefSeq"/>
        </authorList>
    </citation>
    <scope>IDENTIFICATION</scope>
</reference>
<name>A0AB40AUW3_DIOCR</name>
<accession>A0AB40AUW3</accession>
<protein>
    <submittedName>
        <fullName evidence="2">Uncharacterized protein LOC120254339</fullName>
    </submittedName>
</protein>